<proteinExistence type="inferred from homology"/>
<dbReference type="InterPro" id="IPR013114">
    <property type="entry name" value="FabA_FabZ"/>
</dbReference>
<evidence type="ECO:0000313" key="12">
    <source>
        <dbReference type="Proteomes" id="UP000805614"/>
    </source>
</evidence>
<dbReference type="SMART" id="SM00827">
    <property type="entry name" value="PKS_AT"/>
    <property type="match status" value="1"/>
</dbReference>
<dbReference type="InterPro" id="IPR001227">
    <property type="entry name" value="Ac_transferase_dom_sf"/>
</dbReference>
<name>A0ABR7LJN2_9ACTN</name>
<keyword evidence="6" id="KW-0275">Fatty acid biosynthesis</keyword>
<protein>
    <submittedName>
        <fullName evidence="11">Beta keto-acyl synthase</fullName>
    </submittedName>
</protein>
<evidence type="ECO:0000256" key="4">
    <source>
        <dbReference type="ARBA" id="ARBA00022832"/>
    </source>
</evidence>
<evidence type="ECO:0000256" key="2">
    <source>
        <dbReference type="ARBA" id="ARBA00006714"/>
    </source>
</evidence>
<comment type="similarity">
    <text evidence="2">Belongs to the thioester dehydratase family. FabA subfamily.</text>
</comment>
<dbReference type="SMART" id="SM00825">
    <property type="entry name" value="PKS_KS"/>
    <property type="match status" value="1"/>
</dbReference>
<dbReference type="Gene3D" id="3.40.47.10">
    <property type="match status" value="2"/>
</dbReference>
<evidence type="ECO:0000256" key="7">
    <source>
        <dbReference type="ARBA" id="ARBA00023239"/>
    </source>
</evidence>
<dbReference type="PROSITE" id="PS52004">
    <property type="entry name" value="KS3_2"/>
    <property type="match status" value="1"/>
</dbReference>
<comment type="similarity">
    <text evidence="8">Belongs to the thiolase-like superfamily. Beta-ketoacyl-ACP synthases family.</text>
</comment>
<dbReference type="InterPro" id="IPR014043">
    <property type="entry name" value="Acyl_transferase_dom"/>
</dbReference>
<evidence type="ECO:0000256" key="1">
    <source>
        <dbReference type="ARBA" id="ARBA00005194"/>
    </source>
</evidence>
<sequence>MSFEPVAIVGRGCVLPGALDPDSFGENVLAGRMNLGPVPDGRWGVSHRAVIGDSADRTWTDVGGYVRDFDAAFDPSGFAIDPGTIGDLDRVFQWTLYGAREALRESGQEGCSARTGLVLGNLSYPSAAAARYAEAVWWGESRRPDARNRFCSGLPAHLVARALGLGAGAFALDAACASALYAIKIACDRLHDRRAELMIAGGVNASDNLNIHMGFSALGALSRTGSSRPFHRDADGLVPAEGAAFVALMRLSDAITAGAPIHGVIRGIGLANDGRAASLLSPAQQGQTLAMRLAYETAGLSPQSVSLAECHATGTVVGDAMELRSMLEVFGGCADLPIGSVKSNVGHLITAAGGASLLKVLGAMKAGLRPPTLNAQEPLEGLAGTPFRLLHQAEEWQGPQRAAVSAFGFGGNNAHLIVDSWDPDATRTVIPIRRTPQEIAIVAVGVRTGDADFRSALFQGGSPCEPMREVEVALDGLRVPPSDLEDALAQQVLMLETVRDALPGLSLPAQRTMVLVGAGCDPEQARYLARWRLPDRVEHMDPAQVPALQSAFAPALNASAVVGSMLNIVANRINAQFDLGGPSYTVSAEEASGLVAIGLAARALKAGEADAAVVGAVDLSAEPVHRAALRELGLDRVASDAAVVLVLKRRADARRDGDRVIALLGEDSMTVPDLVVGDRHLGAHYDPADQFGSAHAVQGLLSLAVAALALHHRALPGQGTQDLRAAEAVVAPLEAAPIRVRLRAADAATPTVHAYSGGNQDEVLGALDTGHESAEGPARLVVLSSETEPVTTRLAAARQWLAGGGVRPEGVAFRAEPVTGELGFVYTNGSAAYPDMGRELVRDFPAVAEAVEECFGPLLVPRSDVLDQIRGAGALAALHTELTRGLFGLNPTAAIGYSSGESASLLALGAWRDPVQFGADARNCGLFTQELGGELRAIRRIWKSLGIKGERWASYLVGVPAEQLRLVPAVHLLAINAPDACVIGGEETACASVVAGLPSVRIDYELVAHLRELADVRDRHWKLHHRVTHPVPGVRFYTGATSASYSPTAELAADALTGQALRTIDFVKMIEQAWADGVRVFVEHGPRGLCTGWIQRILAGRDHIAVALDAPGRGTRQLFRAIAELMAAGIPVDTDALFSEKPLSHGAVVRLAAHRPPVILPKPVRRDPVLPAAVQHQGRIHELHRTFLAKQAEFQALQAQVHTRFRESRLRAETALPAVPARPETVFDRGQLERLASGRISEVFGPEFVAQDGYLQQTRLPTPPLLLVDRVTDIDAVPASMGTGTIWTETDVRLDSWYLDGTGLMPPGLLVESGQADMLLISWLGVDLLNQGERRYRLLGCDLRFHGSPPGPGDTVRHQISVDRHAEHDGVRLFFFHSECRIDGSLRLTVSNGQAGFFTDQELAESTGVLWDPAAAPLPSGLRLDSPLISGVGRSFDHEAVRAFATGRPADCYGPAWTATRAHVRSPRIDDGRMLLLGEVTELDPEGGPWGRGYLRAELPITPDDWFFDGHFLNDPCMPGTLMAQGSLQAMAFYLAALGFTIERDGWRFEPVPDEMFRMRCRSQVTPASRRLIYEVFISELHAGPCPTLFADVLCSADGIAALHSARLGLRLVPDWPLNHWRALSAPAVQKTGDLVPPARLGGLLAHRETAPVAEFGGVRYDYAALLASAWGRPSEAYGSRFAAFDGSRRTARLPGPPYQFTTRVTSLEAPPSGDPAGSRIEIEYDVPDEVWYFEQNGQQVMPFCVLNEVVLQPCGALAVAVGSTLDSAADVFFRNLGGDITVVAEVGPGTRTIRTRVELRSHTAYDGMIIQVFGIECFADGQPVLSGSATFGFFPSAAFLHQGGLPATPAEQSMFAEPCDYLVELSERPAKYCGGQLRLAGPMLLMLDRVTGYWPEGGAAGLGRLRAEKDVDADEWFFKAHFFQDPVQPGSLGLESMCQLLQFYMIDRNLGRGIRHPRFEPIMTGAPLSWKYRGQVVPGDGRVTVEVEITEIGEDGHGPYVTAEAWLWVDGRRIYQARRIGMRIISGSEGDVSPALAGQVLVTGRGISTDEGDETVLSVAELEVSSQDGTVRVRGTSPERGQPSGT</sequence>
<dbReference type="Pfam" id="PF07977">
    <property type="entry name" value="FabA"/>
    <property type="match status" value="2"/>
</dbReference>
<keyword evidence="12" id="KW-1185">Reference proteome</keyword>
<keyword evidence="3" id="KW-0444">Lipid biosynthesis</keyword>
<dbReference type="PANTHER" id="PTHR43074:SF1">
    <property type="entry name" value="BETA-KETOACYL SYNTHASE FAMILY PROTEIN-RELATED"/>
    <property type="match status" value="1"/>
</dbReference>
<keyword evidence="4" id="KW-0276">Fatty acid metabolism</keyword>
<dbReference type="InterPro" id="IPR020841">
    <property type="entry name" value="PKS_Beta-ketoAc_synthase_dom"/>
</dbReference>
<dbReference type="SUPFAM" id="SSF54637">
    <property type="entry name" value="Thioesterase/thiol ester dehydrase-isomerase"/>
    <property type="match status" value="4"/>
</dbReference>
<dbReference type="PANTHER" id="PTHR43074">
    <property type="entry name" value="OMEGA-3 POLYUNSATURATED FATTY ACID SYNTHASE PFAB-RELATED"/>
    <property type="match status" value="1"/>
</dbReference>
<comment type="pathway">
    <text evidence="1">Lipid metabolism; fatty acid biosynthesis.</text>
</comment>
<evidence type="ECO:0000256" key="5">
    <source>
        <dbReference type="ARBA" id="ARBA00023098"/>
    </source>
</evidence>
<reference evidence="11 12" key="1">
    <citation type="submission" date="2020-06" db="EMBL/GenBank/DDBJ databases">
        <title>Actinomadura xiongansis sp. nov., isolated from soil of Baiyangdian.</title>
        <authorList>
            <person name="Zhang X."/>
        </authorList>
    </citation>
    <scope>NUCLEOTIDE SEQUENCE [LARGE SCALE GENOMIC DNA]</scope>
    <source>
        <strain evidence="11 12">HBUM206468</strain>
    </source>
</reference>
<organism evidence="11 12">
    <name type="scientific">Actinomadura alba</name>
    <dbReference type="NCBI Taxonomy" id="406431"/>
    <lineage>
        <taxon>Bacteria</taxon>
        <taxon>Bacillati</taxon>
        <taxon>Actinomycetota</taxon>
        <taxon>Actinomycetes</taxon>
        <taxon>Streptosporangiales</taxon>
        <taxon>Thermomonosporaceae</taxon>
        <taxon>Actinomadura</taxon>
    </lineage>
</organism>
<evidence type="ECO:0000256" key="9">
    <source>
        <dbReference type="SAM" id="MobiDB-lite"/>
    </source>
</evidence>
<dbReference type="InterPro" id="IPR014031">
    <property type="entry name" value="Ketoacyl_synth_C"/>
</dbReference>
<feature type="domain" description="Ketosynthase family 3 (KS3)" evidence="10">
    <location>
        <begin position="3"/>
        <end position="420"/>
    </location>
</feature>
<dbReference type="Pfam" id="PF00109">
    <property type="entry name" value="ketoacyl-synt"/>
    <property type="match status" value="2"/>
</dbReference>
<evidence type="ECO:0000256" key="8">
    <source>
        <dbReference type="RuleBase" id="RU003694"/>
    </source>
</evidence>
<dbReference type="SUPFAM" id="SSF53901">
    <property type="entry name" value="Thiolase-like"/>
    <property type="match status" value="2"/>
</dbReference>
<dbReference type="CDD" id="cd00833">
    <property type="entry name" value="PKS"/>
    <property type="match status" value="1"/>
</dbReference>
<dbReference type="InterPro" id="IPR010083">
    <property type="entry name" value="FabA"/>
</dbReference>
<dbReference type="EMBL" id="JABVEC010000003">
    <property type="protein sequence ID" value="MBC6465064.1"/>
    <property type="molecule type" value="Genomic_DNA"/>
</dbReference>
<dbReference type="InterPro" id="IPR014030">
    <property type="entry name" value="Ketoacyl_synth_N"/>
</dbReference>
<dbReference type="InterPro" id="IPR016035">
    <property type="entry name" value="Acyl_Trfase/lysoPLipase"/>
</dbReference>
<dbReference type="Gene3D" id="3.10.129.10">
    <property type="entry name" value="Hotdog Thioesterase"/>
    <property type="match status" value="4"/>
</dbReference>
<gene>
    <name evidence="11" type="ORF">HKK74_06090</name>
</gene>
<evidence type="ECO:0000256" key="6">
    <source>
        <dbReference type="ARBA" id="ARBA00023160"/>
    </source>
</evidence>
<dbReference type="CDD" id="cd01287">
    <property type="entry name" value="FabA"/>
    <property type="match status" value="1"/>
</dbReference>
<dbReference type="Gene3D" id="3.40.366.10">
    <property type="entry name" value="Malonyl-Coenzyme A Acyl Carrier Protein, domain 2"/>
    <property type="match status" value="1"/>
</dbReference>
<dbReference type="SUPFAM" id="SSF52151">
    <property type="entry name" value="FabD/lysophospholipase-like"/>
    <property type="match status" value="1"/>
</dbReference>
<dbReference type="InterPro" id="IPR052568">
    <property type="entry name" value="PKS-FAS_Synthase"/>
</dbReference>
<dbReference type="Pfam" id="PF02801">
    <property type="entry name" value="Ketoacyl-synt_C"/>
    <property type="match status" value="1"/>
</dbReference>
<evidence type="ECO:0000259" key="10">
    <source>
        <dbReference type="PROSITE" id="PS52004"/>
    </source>
</evidence>
<dbReference type="Gene3D" id="3.30.70.250">
    <property type="entry name" value="Malonyl-CoA ACP transacylase, ACP-binding"/>
    <property type="match status" value="1"/>
</dbReference>
<evidence type="ECO:0000313" key="11">
    <source>
        <dbReference type="EMBL" id="MBC6465064.1"/>
    </source>
</evidence>
<keyword evidence="8" id="KW-0808">Transferase</keyword>
<dbReference type="RefSeq" id="WP_187242082.1">
    <property type="nucleotide sequence ID" value="NZ_BAAAOK010000017.1"/>
</dbReference>
<dbReference type="InterPro" id="IPR016039">
    <property type="entry name" value="Thiolase-like"/>
</dbReference>
<comment type="caution">
    <text evidence="11">The sequence shown here is derived from an EMBL/GenBank/DDBJ whole genome shotgun (WGS) entry which is preliminary data.</text>
</comment>
<feature type="region of interest" description="Disordered" evidence="9">
    <location>
        <begin position="2067"/>
        <end position="2087"/>
    </location>
</feature>
<evidence type="ECO:0000256" key="3">
    <source>
        <dbReference type="ARBA" id="ARBA00022516"/>
    </source>
</evidence>
<keyword evidence="7" id="KW-0456">Lyase</keyword>
<accession>A0ABR7LJN2</accession>
<dbReference type="InterPro" id="IPR029069">
    <property type="entry name" value="HotDog_dom_sf"/>
</dbReference>
<keyword evidence="5" id="KW-0443">Lipid metabolism</keyword>
<dbReference type="Proteomes" id="UP000805614">
    <property type="component" value="Unassembled WGS sequence"/>
</dbReference>
<dbReference type="Gene3D" id="3.30.70.3290">
    <property type="match status" value="1"/>
</dbReference>